<protein>
    <submittedName>
        <fullName evidence="2">Uncharacterized protein</fullName>
    </submittedName>
</protein>
<organism evidence="2 3">
    <name type="scientific">Arthrobacter pigmenti</name>
    <dbReference type="NCBI Taxonomy" id="271432"/>
    <lineage>
        <taxon>Bacteria</taxon>
        <taxon>Bacillati</taxon>
        <taxon>Actinomycetota</taxon>
        <taxon>Actinomycetes</taxon>
        <taxon>Micrococcales</taxon>
        <taxon>Micrococcaceae</taxon>
        <taxon>Arthrobacter</taxon>
    </lineage>
</organism>
<comment type="caution">
    <text evidence="2">The sequence shown here is derived from an EMBL/GenBank/DDBJ whole genome shotgun (WGS) entry which is preliminary data.</text>
</comment>
<evidence type="ECO:0000313" key="2">
    <source>
        <dbReference type="EMBL" id="NJC20993.1"/>
    </source>
</evidence>
<accession>A0A846RDD1</accession>
<keyword evidence="3" id="KW-1185">Reference proteome</keyword>
<feature type="region of interest" description="Disordered" evidence="1">
    <location>
        <begin position="157"/>
        <end position="179"/>
    </location>
</feature>
<evidence type="ECO:0000256" key="1">
    <source>
        <dbReference type="SAM" id="MobiDB-lite"/>
    </source>
</evidence>
<feature type="compositionally biased region" description="Basic and acidic residues" evidence="1">
    <location>
        <begin position="162"/>
        <end position="179"/>
    </location>
</feature>
<proteinExistence type="predicted"/>
<dbReference type="AlphaFoldDB" id="A0A846RDD1"/>
<dbReference type="Proteomes" id="UP000547458">
    <property type="component" value="Unassembled WGS sequence"/>
</dbReference>
<evidence type="ECO:0000313" key="3">
    <source>
        <dbReference type="Proteomes" id="UP000547458"/>
    </source>
</evidence>
<gene>
    <name evidence="2" type="ORF">BJ994_000069</name>
</gene>
<sequence length="209" mass="23560">MHLALIEHRPADIVAQPLIIQNQLVYLIRKLAPLPLALTFARCRAELFRHISTYSLDRVGSGAQLMRGNVGNRTSLTSSKCGVTCWATQLPGCPHRMTTRRTRLHHANLTTRPSPSVFNGFARPWVAGLGRLKEMEDMLRARRSPQSKQSMIFIREAPATANRDESRVPDTRKNHESNTRSLEELCVTANLRDFTYCRRALKIITGSAS</sequence>
<dbReference type="EMBL" id="JAATJL010000001">
    <property type="protein sequence ID" value="NJC20993.1"/>
    <property type="molecule type" value="Genomic_DNA"/>
</dbReference>
<reference evidence="2 3" key="1">
    <citation type="submission" date="2020-03" db="EMBL/GenBank/DDBJ databases">
        <title>Sequencing the genomes of 1000 actinobacteria strains.</title>
        <authorList>
            <person name="Klenk H.-P."/>
        </authorList>
    </citation>
    <scope>NUCLEOTIDE SEQUENCE [LARGE SCALE GENOMIC DNA]</scope>
    <source>
        <strain evidence="2 3">DSM 16403</strain>
    </source>
</reference>
<name>A0A846RDD1_9MICC</name>